<dbReference type="PANTHER" id="PTHR13007:SF19">
    <property type="entry name" value="PRE-MRNA-SPLICING FACTOR 18"/>
    <property type="match status" value="1"/>
</dbReference>
<comment type="caution">
    <text evidence="3">The sequence shown here is derived from an EMBL/GenBank/DDBJ whole genome shotgun (WGS) entry which is preliminary data.</text>
</comment>
<evidence type="ECO:0000313" key="3">
    <source>
        <dbReference type="EMBL" id="KII68388.1"/>
    </source>
</evidence>
<feature type="domain" description="Pre-mRNA processing factor 4 (PRP4)-like" evidence="2">
    <location>
        <begin position="90"/>
        <end position="116"/>
    </location>
</feature>
<gene>
    <name evidence="3" type="ORF">RF11_06836</name>
</gene>
<feature type="region of interest" description="Disordered" evidence="1">
    <location>
        <begin position="62"/>
        <end position="82"/>
    </location>
</feature>
<dbReference type="SUPFAM" id="SSF158230">
    <property type="entry name" value="PRP4-like"/>
    <property type="match status" value="1"/>
</dbReference>
<dbReference type="Proteomes" id="UP000031668">
    <property type="component" value="Unassembled WGS sequence"/>
</dbReference>
<dbReference type="EMBL" id="JWZT01002870">
    <property type="protein sequence ID" value="KII68388.1"/>
    <property type="molecule type" value="Genomic_DNA"/>
</dbReference>
<reference evidence="3 4" key="1">
    <citation type="journal article" date="2014" name="Genome Biol. Evol.">
        <title>The genome of the myxosporean Thelohanellus kitauei shows adaptations to nutrient acquisition within its fish host.</title>
        <authorList>
            <person name="Yang Y."/>
            <person name="Xiong J."/>
            <person name="Zhou Z."/>
            <person name="Huo F."/>
            <person name="Miao W."/>
            <person name="Ran C."/>
            <person name="Liu Y."/>
            <person name="Zhang J."/>
            <person name="Feng J."/>
            <person name="Wang M."/>
            <person name="Wang M."/>
            <person name="Wang L."/>
            <person name="Yao B."/>
        </authorList>
    </citation>
    <scope>NUCLEOTIDE SEQUENCE [LARGE SCALE GENOMIC DNA]</scope>
    <source>
        <strain evidence="3">Wuqing</strain>
    </source>
</reference>
<evidence type="ECO:0000256" key="1">
    <source>
        <dbReference type="SAM" id="MobiDB-lite"/>
    </source>
</evidence>
<dbReference type="GO" id="GO:0000350">
    <property type="term" value="P:generation of catalytic spliceosome for second transesterification step"/>
    <property type="evidence" value="ECO:0007669"/>
    <property type="project" value="TreeGrafter"/>
</dbReference>
<organism evidence="3 4">
    <name type="scientific">Thelohanellus kitauei</name>
    <name type="common">Myxosporean</name>
    <dbReference type="NCBI Taxonomy" id="669202"/>
    <lineage>
        <taxon>Eukaryota</taxon>
        <taxon>Metazoa</taxon>
        <taxon>Cnidaria</taxon>
        <taxon>Myxozoa</taxon>
        <taxon>Myxosporea</taxon>
        <taxon>Bivalvulida</taxon>
        <taxon>Platysporina</taxon>
        <taxon>Myxobolidae</taxon>
        <taxon>Thelohanellus</taxon>
    </lineage>
</organism>
<dbReference type="InterPro" id="IPR036285">
    <property type="entry name" value="PRP4-like_sf"/>
</dbReference>
<sequence>MDDLLAEIERKRKSLDDDENTKSKKYFKRGDVINVEKEKLVRQKVEKEAQKAKEQLISNLMEAASNPQSKGQTKATEKPRSDLILPREEVIRLLRAKNLPIRLFGETDADSCHRLK</sequence>
<keyword evidence="4" id="KW-1185">Reference proteome</keyword>
<evidence type="ECO:0000259" key="2">
    <source>
        <dbReference type="Pfam" id="PF08799"/>
    </source>
</evidence>
<evidence type="ECO:0000313" key="4">
    <source>
        <dbReference type="Proteomes" id="UP000031668"/>
    </source>
</evidence>
<dbReference type="InterPro" id="IPR039979">
    <property type="entry name" value="PRPF18"/>
</dbReference>
<proteinExistence type="predicted"/>
<dbReference type="Gene3D" id="4.10.280.110">
    <property type="entry name" value="Pre-mRNA processing factor 4 domain"/>
    <property type="match status" value="1"/>
</dbReference>
<accession>A0A0C2JGL2</accession>
<dbReference type="OrthoDB" id="10261918at2759"/>
<protein>
    <submittedName>
        <fullName evidence="3">Pre-mRNA-splicing factor 18</fullName>
    </submittedName>
</protein>
<dbReference type="PANTHER" id="PTHR13007">
    <property type="entry name" value="PRE-MRNA SPLICING FACTOR-RELATED"/>
    <property type="match status" value="1"/>
</dbReference>
<dbReference type="InterPro" id="IPR014906">
    <property type="entry name" value="PRP4-like"/>
</dbReference>
<dbReference type="AlphaFoldDB" id="A0A0C2JGL2"/>
<dbReference type="GO" id="GO:0071021">
    <property type="term" value="C:U2-type post-spliceosomal complex"/>
    <property type="evidence" value="ECO:0007669"/>
    <property type="project" value="TreeGrafter"/>
</dbReference>
<feature type="compositionally biased region" description="Polar residues" evidence="1">
    <location>
        <begin position="65"/>
        <end position="74"/>
    </location>
</feature>
<dbReference type="Pfam" id="PF08799">
    <property type="entry name" value="PRP4"/>
    <property type="match status" value="1"/>
</dbReference>
<dbReference type="GO" id="GO:0046540">
    <property type="term" value="C:U4/U6 x U5 tri-snRNP complex"/>
    <property type="evidence" value="ECO:0007669"/>
    <property type="project" value="TreeGrafter"/>
</dbReference>
<name>A0A0C2JGL2_THEKT</name>
<dbReference type="GO" id="GO:0005682">
    <property type="term" value="C:U5 snRNP"/>
    <property type="evidence" value="ECO:0007669"/>
    <property type="project" value="TreeGrafter"/>
</dbReference>